<dbReference type="EMBL" id="JACHVB010000014">
    <property type="protein sequence ID" value="MBC2593595.1"/>
    <property type="molecule type" value="Genomic_DNA"/>
</dbReference>
<dbReference type="InterPro" id="IPR004218">
    <property type="entry name" value="GSHS_ATP-bd"/>
</dbReference>
<comment type="caution">
    <text evidence="4">The sequence shown here is derived from an EMBL/GenBank/DDBJ whole genome shotgun (WGS) entry which is preliminary data.</text>
</comment>
<dbReference type="GO" id="GO:0046872">
    <property type="term" value="F:metal ion binding"/>
    <property type="evidence" value="ECO:0007669"/>
    <property type="project" value="InterPro"/>
</dbReference>
<name>A0A842HB32_9BACT</name>
<reference evidence="4 5" key="1">
    <citation type="submission" date="2020-07" db="EMBL/GenBank/DDBJ databases">
        <authorList>
            <person name="Feng X."/>
        </authorList>
    </citation>
    <scope>NUCLEOTIDE SEQUENCE [LARGE SCALE GENOMIC DNA]</scope>
    <source>
        <strain evidence="4 5">JCM31066</strain>
    </source>
</reference>
<dbReference type="RefSeq" id="WP_185674600.1">
    <property type="nucleotide sequence ID" value="NZ_JACHVB010000014.1"/>
</dbReference>
<dbReference type="PANTHER" id="PTHR21621:SF0">
    <property type="entry name" value="BETA-CITRYLGLUTAMATE SYNTHASE B-RELATED"/>
    <property type="match status" value="1"/>
</dbReference>
<accession>A0A842HB32</accession>
<dbReference type="GO" id="GO:0005524">
    <property type="term" value="F:ATP binding"/>
    <property type="evidence" value="ECO:0007669"/>
    <property type="project" value="UniProtKB-UniRule"/>
</dbReference>
<keyword evidence="1" id="KW-0067">ATP-binding</keyword>
<dbReference type="AlphaFoldDB" id="A0A842HB32"/>
<dbReference type="PROSITE" id="PS50975">
    <property type="entry name" value="ATP_GRASP"/>
    <property type="match status" value="1"/>
</dbReference>
<dbReference type="PANTHER" id="PTHR21621">
    <property type="entry name" value="RIBOSOMAL PROTEIN S6 MODIFICATION PROTEIN"/>
    <property type="match status" value="1"/>
</dbReference>
<keyword evidence="5" id="KW-1185">Reference proteome</keyword>
<evidence type="ECO:0000259" key="2">
    <source>
        <dbReference type="PROSITE" id="PS50975"/>
    </source>
</evidence>
<dbReference type="Pfam" id="PF02955">
    <property type="entry name" value="GSH-S_ATP"/>
    <property type="match status" value="1"/>
</dbReference>
<sequence>MEVIQTKPGTILQCGWGRLLFADTFPSPESLAEAILCERDDQRDIALYLLDPHLVLNCAPQQIFLDPSNTYRLDFSKYKPPAHEPAGFEIREVMHKEDLDEVNRIYSALNMVPVDKEYVWKERAQEAFTYFVAVQSDTREIIGATMGVDHKCCGEHMPERCSLWALAVDPRAELPGVGLALVDHLIRYYGKRGRTGMDVSVIHDNIKAQRLYEKLGFERIYIFAAKRRNRINERLFVGAPAPEGYNPYAAIIINEALRRGVAVDPLSPERGYFRLSLGGRSVTCWESLSELTSAIALKRAEDKQFTRELLNAEDLCTPDQIMAGDPRRELRFLNTHKSVVVKPLHGEQGQGISVDVRSEESLKKAIDKARVHDDAVLIEQYVEGQDLRVIVINQEVVAAAVRRPPSVTGTGTHTVRDLIERLSRRRSAATGGESTIPLDDETERCVRMAGYALDDVLEKELSIPVRKTANLHTGGTIHDVTEQLHPVLADASIRAARALDIPVVGLDLIVTSPDRPEYVFIEANERPGLANHEPQPTAEKFIDFLFPQTVTPPAPGA</sequence>
<dbReference type="PROSITE" id="PS51186">
    <property type="entry name" value="GNAT"/>
    <property type="match status" value="1"/>
</dbReference>
<evidence type="ECO:0000313" key="5">
    <source>
        <dbReference type="Proteomes" id="UP000546464"/>
    </source>
</evidence>
<dbReference type="Gene3D" id="3.40.630.30">
    <property type="match status" value="1"/>
</dbReference>
<evidence type="ECO:0000259" key="3">
    <source>
        <dbReference type="PROSITE" id="PS51186"/>
    </source>
</evidence>
<dbReference type="Proteomes" id="UP000546464">
    <property type="component" value="Unassembled WGS sequence"/>
</dbReference>
<dbReference type="NCBIfam" id="TIGR03103">
    <property type="entry name" value="trio_acet_GNAT"/>
    <property type="match status" value="1"/>
</dbReference>
<protein>
    <submittedName>
        <fullName evidence="4">N-acetylglutaminylglutamine synthetase</fullName>
    </submittedName>
</protein>
<evidence type="ECO:0000256" key="1">
    <source>
        <dbReference type="PROSITE-ProRule" id="PRU00409"/>
    </source>
</evidence>
<feature type="domain" description="ATP-grasp" evidence="2">
    <location>
        <begin position="307"/>
        <end position="550"/>
    </location>
</feature>
<dbReference type="InterPro" id="IPR000182">
    <property type="entry name" value="GNAT_dom"/>
</dbReference>
<dbReference type="GO" id="GO:0009432">
    <property type="term" value="P:SOS response"/>
    <property type="evidence" value="ECO:0007669"/>
    <property type="project" value="TreeGrafter"/>
</dbReference>
<gene>
    <name evidence="4" type="primary">ngg</name>
    <name evidence="4" type="ORF">H5P28_04900</name>
</gene>
<dbReference type="GO" id="GO:0016747">
    <property type="term" value="F:acyltransferase activity, transferring groups other than amino-acyl groups"/>
    <property type="evidence" value="ECO:0007669"/>
    <property type="project" value="InterPro"/>
</dbReference>
<organism evidence="4 5">
    <name type="scientific">Ruficoccus amylovorans</name>
    <dbReference type="NCBI Taxonomy" id="1804625"/>
    <lineage>
        <taxon>Bacteria</taxon>
        <taxon>Pseudomonadati</taxon>
        <taxon>Verrucomicrobiota</taxon>
        <taxon>Opitutia</taxon>
        <taxon>Puniceicoccales</taxon>
        <taxon>Cerasicoccaceae</taxon>
        <taxon>Ruficoccus</taxon>
    </lineage>
</organism>
<dbReference type="InterPro" id="IPR017534">
    <property type="entry name" value="GNAT-acetyltransferase"/>
</dbReference>
<evidence type="ECO:0000313" key="4">
    <source>
        <dbReference type="EMBL" id="MBC2593595.1"/>
    </source>
</evidence>
<proteinExistence type="predicted"/>
<dbReference type="InterPro" id="IPR011761">
    <property type="entry name" value="ATP-grasp"/>
</dbReference>
<dbReference type="GO" id="GO:0005737">
    <property type="term" value="C:cytoplasm"/>
    <property type="evidence" value="ECO:0007669"/>
    <property type="project" value="TreeGrafter"/>
</dbReference>
<dbReference type="SUPFAM" id="SSF55729">
    <property type="entry name" value="Acyl-CoA N-acyltransferases (Nat)"/>
    <property type="match status" value="1"/>
</dbReference>
<dbReference type="Pfam" id="PF00583">
    <property type="entry name" value="Acetyltransf_1"/>
    <property type="match status" value="1"/>
</dbReference>
<feature type="domain" description="N-acetyltransferase" evidence="3">
    <location>
        <begin position="88"/>
        <end position="238"/>
    </location>
</feature>
<dbReference type="Gene3D" id="3.30.470.20">
    <property type="entry name" value="ATP-grasp fold, B domain"/>
    <property type="match status" value="2"/>
</dbReference>
<dbReference type="SUPFAM" id="SSF56059">
    <property type="entry name" value="Glutathione synthetase ATP-binding domain-like"/>
    <property type="match status" value="1"/>
</dbReference>
<dbReference type="GO" id="GO:0018169">
    <property type="term" value="F:ribosomal S6-glutamic acid ligase activity"/>
    <property type="evidence" value="ECO:0007669"/>
    <property type="project" value="TreeGrafter"/>
</dbReference>
<dbReference type="GO" id="GO:0004363">
    <property type="term" value="F:glutathione synthase activity"/>
    <property type="evidence" value="ECO:0007669"/>
    <property type="project" value="InterPro"/>
</dbReference>
<dbReference type="InterPro" id="IPR016181">
    <property type="entry name" value="Acyl_CoA_acyltransferase"/>
</dbReference>
<keyword evidence="1" id="KW-0547">Nucleotide-binding</keyword>